<evidence type="ECO:0000313" key="2">
    <source>
        <dbReference type="Proteomes" id="UP001631957"/>
    </source>
</evidence>
<organism evidence="1 2">
    <name type="scientific">Streptomyces niveiscabiei</name>
    <dbReference type="NCBI Taxonomy" id="164115"/>
    <lineage>
        <taxon>Bacteria</taxon>
        <taxon>Bacillati</taxon>
        <taxon>Actinomycetota</taxon>
        <taxon>Actinomycetes</taxon>
        <taxon>Kitasatosporales</taxon>
        <taxon>Streptomycetaceae</taxon>
        <taxon>Streptomyces</taxon>
    </lineage>
</organism>
<proteinExistence type="predicted"/>
<name>A0ABW9HM09_9ACTN</name>
<evidence type="ECO:0000313" key="1">
    <source>
        <dbReference type="EMBL" id="MFM9608493.1"/>
    </source>
</evidence>
<comment type="caution">
    <text evidence="1">The sequence shown here is derived from an EMBL/GenBank/DDBJ whole genome shotgun (WGS) entry which is preliminary data.</text>
</comment>
<accession>A0ABW9HM09</accession>
<sequence length="48" mass="5125">MSSAVPPEGDLPAHSRLAPWLDLAPDLDAEFAADLADIRRLVEVVAGR</sequence>
<reference evidence="1 2" key="1">
    <citation type="submission" date="2024-12" db="EMBL/GenBank/DDBJ databases">
        <title>Forecasting of Potato common scab and diversities of Pathogenic streptomyces spp. in china.</title>
        <authorList>
            <person name="Handique U."/>
            <person name="Wu J."/>
        </authorList>
    </citation>
    <scope>NUCLEOTIDE SEQUENCE [LARGE SCALE GENOMIC DNA]</scope>
    <source>
        <strain evidence="1 2">ZRIMU1530</strain>
    </source>
</reference>
<keyword evidence="2" id="KW-1185">Reference proteome</keyword>
<dbReference type="RefSeq" id="WP_240554396.1">
    <property type="nucleotide sequence ID" value="NZ_JBJVNI010000003.1"/>
</dbReference>
<protein>
    <submittedName>
        <fullName evidence="1">Uncharacterized protein</fullName>
    </submittedName>
</protein>
<dbReference type="EMBL" id="JBJVNI010000003">
    <property type="protein sequence ID" value="MFM9608493.1"/>
    <property type="molecule type" value="Genomic_DNA"/>
</dbReference>
<gene>
    <name evidence="1" type="ORF">ACKI18_07200</name>
</gene>
<dbReference type="Proteomes" id="UP001631957">
    <property type="component" value="Unassembled WGS sequence"/>
</dbReference>